<organism evidence="2 3">
    <name type="scientific">Spiribacter salilacus</name>
    <dbReference type="NCBI Taxonomy" id="2664894"/>
    <lineage>
        <taxon>Bacteria</taxon>
        <taxon>Pseudomonadati</taxon>
        <taxon>Pseudomonadota</taxon>
        <taxon>Gammaproteobacteria</taxon>
        <taxon>Chromatiales</taxon>
        <taxon>Ectothiorhodospiraceae</taxon>
        <taxon>Spiribacter</taxon>
    </lineage>
</organism>
<feature type="domain" description="DUF374" evidence="1">
    <location>
        <begin position="61"/>
        <end position="126"/>
    </location>
</feature>
<evidence type="ECO:0000313" key="2">
    <source>
        <dbReference type="EMBL" id="MRH78157.1"/>
    </source>
</evidence>
<name>A0A6N7QV14_9GAMM</name>
<dbReference type="InterPro" id="IPR007172">
    <property type="entry name" value="DUF374"/>
</dbReference>
<accession>A0A6N7QV14</accession>
<proteinExistence type="predicted"/>
<dbReference type="RefSeq" id="WP_153719189.1">
    <property type="nucleotide sequence ID" value="NZ_WJPP01000002.1"/>
</dbReference>
<reference evidence="2 3" key="1">
    <citation type="submission" date="2019-11" db="EMBL/GenBank/DDBJ databases">
        <authorList>
            <person name="Zhang X.Y."/>
        </authorList>
    </citation>
    <scope>NUCLEOTIDE SEQUENCE [LARGE SCALE GENOMIC DNA]</scope>
    <source>
        <strain evidence="2 3">C176</strain>
    </source>
</reference>
<evidence type="ECO:0000259" key="1">
    <source>
        <dbReference type="Pfam" id="PF04028"/>
    </source>
</evidence>
<dbReference type="Pfam" id="PF04028">
    <property type="entry name" value="DUF374"/>
    <property type="match status" value="1"/>
</dbReference>
<dbReference type="EMBL" id="WJPP01000002">
    <property type="protein sequence ID" value="MRH78157.1"/>
    <property type="molecule type" value="Genomic_DNA"/>
</dbReference>
<protein>
    <submittedName>
        <fullName evidence="2">DUF374 domain-containing protein</fullName>
    </submittedName>
</protein>
<dbReference type="Proteomes" id="UP000433788">
    <property type="component" value="Unassembled WGS sequence"/>
</dbReference>
<keyword evidence="3" id="KW-1185">Reference proteome</keyword>
<dbReference type="AlphaFoldDB" id="A0A6N7QV14"/>
<sequence length="204" mass="23024">MKRFKTALLSRLGYWIYRLLSATWRVELDEQPPFLEEIENPQPVVIAHWHGNELALIHLVKRYRIATLASQSRDGEIMNGILVSLGAATSRGSSSRGGMAGLRGLVRLCRANRHNVSFAVDGPKGPLHVVKPGVFEFSRLMNAPIYAASVSANRVWCLHRSWNRAILPKPFARVRIRFTRVFDPISKTMDIHDPALAGQLKRHL</sequence>
<comment type="caution">
    <text evidence="2">The sequence shown here is derived from an EMBL/GenBank/DDBJ whole genome shotgun (WGS) entry which is preliminary data.</text>
</comment>
<evidence type="ECO:0000313" key="3">
    <source>
        <dbReference type="Proteomes" id="UP000433788"/>
    </source>
</evidence>
<gene>
    <name evidence="2" type="ORF">GH984_05500</name>
</gene>